<feature type="active site" evidence="3">
    <location>
        <position position="160"/>
    </location>
</feature>
<evidence type="ECO:0000256" key="3">
    <source>
        <dbReference type="PIRSR" id="PIRSR606225-1"/>
    </source>
</evidence>
<feature type="domain" description="RNA-binding S4" evidence="7">
    <location>
        <begin position="35"/>
        <end position="94"/>
    </location>
</feature>
<evidence type="ECO:0000259" key="7">
    <source>
        <dbReference type="SMART" id="SM00363"/>
    </source>
</evidence>
<keyword evidence="8" id="KW-0378">Hydrolase</keyword>
<dbReference type="PROSITE" id="PS50889">
    <property type="entry name" value="S4"/>
    <property type="match status" value="1"/>
</dbReference>
<feature type="region of interest" description="Disordered" evidence="6">
    <location>
        <begin position="1"/>
        <end position="20"/>
    </location>
</feature>
<dbReference type="GO" id="GO:0120159">
    <property type="term" value="F:rRNA pseudouridine synthase activity"/>
    <property type="evidence" value="ECO:0007669"/>
    <property type="project" value="UniProtKB-ARBA"/>
</dbReference>
<gene>
    <name evidence="8" type="ordered locus">Ctha_1619</name>
</gene>
<dbReference type="InterPro" id="IPR006145">
    <property type="entry name" value="PsdUridine_synth_RsuA/RluA"/>
</dbReference>
<evidence type="ECO:0000313" key="9">
    <source>
        <dbReference type="Proteomes" id="UP000001208"/>
    </source>
</evidence>
<dbReference type="Pfam" id="PF00849">
    <property type="entry name" value="PseudoU_synth_2"/>
    <property type="match status" value="1"/>
</dbReference>
<evidence type="ECO:0000256" key="1">
    <source>
        <dbReference type="ARBA" id="ARBA00010876"/>
    </source>
</evidence>
<name>B3QSN0_CHLT3</name>
<keyword evidence="2 5" id="KW-0413">Isomerase</keyword>
<dbReference type="KEGG" id="cts:Ctha_1619"/>
<dbReference type="SUPFAM" id="SSF55174">
    <property type="entry name" value="Alpha-L RNA-binding motif"/>
    <property type="match status" value="1"/>
</dbReference>
<dbReference type="PROSITE" id="PS01129">
    <property type="entry name" value="PSI_RLU"/>
    <property type="match status" value="1"/>
</dbReference>
<reference evidence="8 9" key="1">
    <citation type="submission" date="2008-06" db="EMBL/GenBank/DDBJ databases">
        <title>Complete sequence of Chloroherpeton thalassium ATCC 35110.</title>
        <authorList>
            <consortium name="US DOE Joint Genome Institute"/>
            <person name="Lucas S."/>
            <person name="Copeland A."/>
            <person name="Lapidus A."/>
            <person name="Glavina del Rio T."/>
            <person name="Dalin E."/>
            <person name="Tice H."/>
            <person name="Bruce D."/>
            <person name="Goodwin L."/>
            <person name="Pitluck S."/>
            <person name="Schmutz J."/>
            <person name="Larimer F."/>
            <person name="Land M."/>
            <person name="Hauser L."/>
            <person name="Kyrpides N."/>
            <person name="Mikhailova N."/>
            <person name="Liu Z."/>
            <person name="Li T."/>
            <person name="Zhao F."/>
            <person name="Overmann J."/>
            <person name="Bryant D.A."/>
            <person name="Richardson P."/>
        </authorList>
    </citation>
    <scope>NUCLEOTIDE SEQUENCE [LARGE SCALE GENOMIC DNA]</scope>
    <source>
        <strain evidence="9">ATCC 35110 / GB-78</strain>
    </source>
</reference>
<dbReference type="Pfam" id="PF01479">
    <property type="entry name" value="S4"/>
    <property type="match status" value="1"/>
</dbReference>
<evidence type="ECO:0000256" key="2">
    <source>
        <dbReference type="ARBA" id="ARBA00023235"/>
    </source>
</evidence>
<accession>B3QSN0</accession>
<dbReference type="InterPro" id="IPR020103">
    <property type="entry name" value="PsdUridine_synth_cat_dom_sf"/>
</dbReference>
<dbReference type="GO" id="GO:0003723">
    <property type="term" value="F:RNA binding"/>
    <property type="evidence" value="ECO:0007669"/>
    <property type="project" value="UniProtKB-KW"/>
</dbReference>
<dbReference type="SUPFAM" id="SSF55120">
    <property type="entry name" value="Pseudouridine synthase"/>
    <property type="match status" value="1"/>
</dbReference>
<feature type="compositionally biased region" description="Acidic residues" evidence="6">
    <location>
        <begin position="1"/>
        <end position="12"/>
    </location>
</feature>
<evidence type="ECO:0000256" key="5">
    <source>
        <dbReference type="RuleBase" id="RU362028"/>
    </source>
</evidence>
<dbReference type="InterPro" id="IPR036986">
    <property type="entry name" value="S4_RNA-bd_sf"/>
</dbReference>
<comment type="function">
    <text evidence="5">Responsible for synthesis of pseudouridine from uracil.</text>
</comment>
<dbReference type="eggNOG" id="COG0564">
    <property type="taxonomic scope" value="Bacteria"/>
</dbReference>
<dbReference type="NCBIfam" id="TIGR00005">
    <property type="entry name" value="rluA_subfam"/>
    <property type="match status" value="1"/>
</dbReference>
<dbReference type="Proteomes" id="UP000001208">
    <property type="component" value="Chromosome"/>
</dbReference>
<dbReference type="Gene3D" id="3.10.290.10">
    <property type="entry name" value="RNA-binding S4 domain"/>
    <property type="match status" value="1"/>
</dbReference>
<proteinExistence type="inferred from homology"/>
<dbReference type="OrthoDB" id="9807829at2"/>
<evidence type="ECO:0000256" key="4">
    <source>
        <dbReference type="PROSITE-ProRule" id="PRU00182"/>
    </source>
</evidence>
<dbReference type="EMBL" id="CP001100">
    <property type="protein sequence ID" value="ACF14077.1"/>
    <property type="molecule type" value="Genomic_DNA"/>
</dbReference>
<dbReference type="InterPro" id="IPR006225">
    <property type="entry name" value="PsdUridine_synth_RluC/D"/>
</dbReference>
<comment type="similarity">
    <text evidence="1 5">Belongs to the pseudouridine synthase RluA family.</text>
</comment>
<evidence type="ECO:0000313" key="8">
    <source>
        <dbReference type="EMBL" id="ACF14077.1"/>
    </source>
</evidence>
<dbReference type="GO" id="GO:0016798">
    <property type="term" value="F:hydrolase activity, acting on glycosyl bonds"/>
    <property type="evidence" value="ECO:0007669"/>
    <property type="project" value="UniProtKB-KW"/>
</dbReference>
<dbReference type="RefSeq" id="WP_012500161.1">
    <property type="nucleotide sequence ID" value="NC_011026.1"/>
</dbReference>
<organism evidence="8 9">
    <name type="scientific">Chloroherpeton thalassium (strain ATCC 35110 / GB-78)</name>
    <dbReference type="NCBI Taxonomy" id="517418"/>
    <lineage>
        <taxon>Bacteria</taxon>
        <taxon>Pseudomonadati</taxon>
        <taxon>Chlorobiota</taxon>
        <taxon>Chlorobiia</taxon>
        <taxon>Chlorobiales</taxon>
        <taxon>Chloroherpetonaceae</taxon>
        <taxon>Chloroherpeton</taxon>
    </lineage>
</organism>
<dbReference type="CDD" id="cd00165">
    <property type="entry name" value="S4"/>
    <property type="match status" value="1"/>
</dbReference>
<dbReference type="HOGENOM" id="CLU_016902_4_3_10"/>
<dbReference type="STRING" id="517418.Ctha_1619"/>
<evidence type="ECO:0000256" key="6">
    <source>
        <dbReference type="SAM" id="MobiDB-lite"/>
    </source>
</evidence>
<keyword evidence="4" id="KW-0694">RNA-binding</keyword>
<dbReference type="InterPro" id="IPR050188">
    <property type="entry name" value="RluA_PseudoU_synthase"/>
</dbReference>
<dbReference type="InterPro" id="IPR006224">
    <property type="entry name" value="PsdUridine_synth_RluA-like_CS"/>
</dbReference>
<keyword evidence="9" id="KW-1185">Reference proteome</keyword>
<comment type="catalytic activity">
    <reaction evidence="5">
        <text>a uridine in RNA = a pseudouridine in RNA</text>
        <dbReference type="Rhea" id="RHEA:48348"/>
        <dbReference type="Rhea" id="RHEA-COMP:12068"/>
        <dbReference type="Rhea" id="RHEA-COMP:12069"/>
        <dbReference type="ChEBI" id="CHEBI:65314"/>
        <dbReference type="ChEBI" id="CHEBI:65315"/>
    </reaction>
</comment>
<dbReference type="PANTHER" id="PTHR21600">
    <property type="entry name" value="MITOCHONDRIAL RNA PSEUDOURIDINE SYNTHASE"/>
    <property type="match status" value="1"/>
</dbReference>
<dbReference type="AlphaFoldDB" id="B3QSN0"/>
<dbReference type="SMART" id="SM00363">
    <property type="entry name" value="S4"/>
    <property type="match status" value="1"/>
</dbReference>
<sequence length="346" mass="39303">MDSEELLDDEASFESLQSEEKKTLTLQVAPNQARERIDKFLTRQVENATRNKVQEAIEESRVLVNGKPIKSNYKVCPNDEIFVIFTHPPAPDLEPENIPLDIVFEDEFLLVINKPAGMVVHPAYANWTGTLAGAVLYHTQNRLSETGKEALRPGIVHRLDKDTSGLIVVAKDDATHYALAKQFAERTTEKIYTALVWGCPKPPSGTIQTNIWRSKRDRKIMANYPFESETGKPAITDYEVKEDFHWFSLLDLQLHTGRTHQIRAHLQHLGHAIFSDEVYGGKSVRKLGFPQSEAFVRNLFQVIPRQALHAKKLGFKHPATENFVTFEASLPEDMEQAIQKIKTLSY</sequence>
<dbReference type="CDD" id="cd02869">
    <property type="entry name" value="PseudoU_synth_RluA_like"/>
    <property type="match status" value="1"/>
</dbReference>
<dbReference type="GO" id="GO:0000455">
    <property type="term" value="P:enzyme-directed rRNA pseudouridine synthesis"/>
    <property type="evidence" value="ECO:0007669"/>
    <property type="project" value="UniProtKB-ARBA"/>
</dbReference>
<dbReference type="PANTHER" id="PTHR21600:SF44">
    <property type="entry name" value="RIBOSOMAL LARGE SUBUNIT PSEUDOURIDINE SYNTHASE D"/>
    <property type="match status" value="1"/>
</dbReference>
<dbReference type="Gene3D" id="3.30.2350.10">
    <property type="entry name" value="Pseudouridine synthase"/>
    <property type="match status" value="1"/>
</dbReference>
<protein>
    <recommendedName>
        <fullName evidence="5">Pseudouridine synthase</fullName>
        <ecNumber evidence="5">5.4.99.-</ecNumber>
    </recommendedName>
</protein>
<dbReference type="InterPro" id="IPR002942">
    <property type="entry name" value="S4_RNA-bd"/>
</dbReference>
<keyword evidence="8" id="KW-0326">Glycosidase</keyword>
<dbReference type="EC" id="5.4.99.-" evidence="5"/>